<reference evidence="2 3" key="1">
    <citation type="submission" date="2015-09" db="EMBL/GenBank/DDBJ databases">
        <authorList>
            <consortium name="Pathogen Informatics"/>
        </authorList>
    </citation>
    <scope>NUCLEOTIDE SEQUENCE [LARGE SCALE GENOMIC DNA]</scope>
    <source>
        <strain evidence="2 3">2789STDY5834946</strain>
    </source>
</reference>
<keyword evidence="1" id="KW-0472">Membrane</keyword>
<sequence>MKDTKQNANNNTNTTVIQVNGDYYSGITESQAKEIALATVRNEFSILYGEAQNIFEKRVQEIVDESLLRIQHDSPESFKRFNEPAIQLILNTVYKEYAKSGDSDLKQRLIDLLIARIKVSEHTFTQILIDDAIRITPKIRIQHLQFLTSLFFIYSGLVTFTCIAEYDECITMLAKNYPLYPKEASLFNVNDVYFLALLKHTGCITYAESSSSLVEEEILICFGGIFNKGFKISDIDSALKKELEEHNLICTSEIQPGNVRINTRNEFILRLDVNKISKKYRKNMYDLYVNNCSTVEDLRNYNKSLDNRVHAMFESVNFLNRTEHYSLSEFGLFLGQQNFYKMFPRYYTSFD</sequence>
<keyword evidence="1" id="KW-1133">Transmembrane helix</keyword>
<feature type="transmembrane region" description="Helical" evidence="1">
    <location>
        <begin position="144"/>
        <end position="166"/>
    </location>
</feature>
<organism evidence="2 3">
    <name type="scientific">Bacteroides caccae</name>
    <dbReference type="NCBI Taxonomy" id="47678"/>
    <lineage>
        <taxon>Bacteria</taxon>
        <taxon>Pseudomonadati</taxon>
        <taxon>Bacteroidota</taxon>
        <taxon>Bacteroidia</taxon>
        <taxon>Bacteroidales</taxon>
        <taxon>Bacteroidaceae</taxon>
        <taxon>Bacteroides</taxon>
    </lineage>
</organism>
<evidence type="ECO:0000313" key="2">
    <source>
        <dbReference type="EMBL" id="CUP71907.1"/>
    </source>
</evidence>
<gene>
    <name evidence="2" type="ORF">ERS852558_00861</name>
</gene>
<accession>A0A174QJX4</accession>
<dbReference type="NCBIfam" id="NF045477">
    <property type="entry name" value="LPO_1073_dom"/>
    <property type="match status" value="1"/>
</dbReference>
<dbReference type="Proteomes" id="UP000095725">
    <property type="component" value="Unassembled WGS sequence"/>
</dbReference>
<evidence type="ECO:0000256" key="1">
    <source>
        <dbReference type="SAM" id="Phobius"/>
    </source>
</evidence>
<evidence type="ECO:0000313" key="3">
    <source>
        <dbReference type="Proteomes" id="UP000095725"/>
    </source>
</evidence>
<proteinExistence type="predicted"/>
<dbReference type="RefSeq" id="WP_055255966.1">
    <property type="nucleotide sequence ID" value="NZ_CZBL01000002.1"/>
</dbReference>
<keyword evidence="1" id="KW-0812">Transmembrane</keyword>
<dbReference type="AlphaFoldDB" id="A0A174QJX4"/>
<dbReference type="EMBL" id="CZBL01000002">
    <property type="protein sequence ID" value="CUP71907.1"/>
    <property type="molecule type" value="Genomic_DNA"/>
</dbReference>
<dbReference type="InterPro" id="IPR053773">
    <property type="entry name" value="Vpar_1526-like"/>
</dbReference>
<name>A0A174QJX4_9BACE</name>
<protein>
    <submittedName>
        <fullName evidence="2">Uncharacterized protein</fullName>
    </submittedName>
</protein>